<dbReference type="EMBL" id="SKCS01000049">
    <property type="protein sequence ID" value="TNN19484.1"/>
    <property type="molecule type" value="Genomic_DNA"/>
</dbReference>
<protein>
    <submittedName>
        <fullName evidence="1">Uncharacterized protein</fullName>
    </submittedName>
</protein>
<proteinExistence type="predicted"/>
<dbReference type="Proteomes" id="UP000311919">
    <property type="component" value="Unassembled WGS sequence"/>
</dbReference>
<name>A0A4Z2DSG5_SCHJA</name>
<evidence type="ECO:0000313" key="1">
    <source>
        <dbReference type="EMBL" id="TNN19484.1"/>
    </source>
</evidence>
<keyword evidence="2" id="KW-1185">Reference proteome</keyword>
<dbReference type="AlphaFoldDB" id="A0A4Z2DSG5"/>
<sequence>MSLLNPSLRRYLRASCGVRRCVLSFTSLFTRKRLPGSLSDTKKKVRRTPLTMIATSTQSIGFINDRGHPWSIYRVNCIKVLFPSVTDSVELVIRPQDLYQSSIH</sequence>
<reference evidence="1 2" key="1">
    <citation type="submission" date="2019-03" db="EMBL/GenBank/DDBJ databases">
        <title>An improved genome assembly of the fluke Schistosoma japonicum.</title>
        <authorList>
            <person name="Hu W."/>
            <person name="Luo F."/>
            <person name="Yin M."/>
            <person name="Mo X."/>
            <person name="Sun C."/>
            <person name="Wu Q."/>
            <person name="Zhu B."/>
            <person name="Xiang M."/>
            <person name="Wang J."/>
            <person name="Wang Y."/>
            <person name="Zhang T."/>
            <person name="Xu B."/>
            <person name="Zheng H."/>
            <person name="Feng Z."/>
        </authorList>
    </citation>
    <scope>NUCLEOTIDE SEQUENCE [LARGE SCALE GENOMIC DNA]</scope>
    <source>
        <strain evidence="1">HuSjv2</strain>
        <tissue evidence="1">Worms</tissue>
    </source>
</reference>
<organism evidence="1 2">
    <name type="scientific">Schistosoma japonicum</name>
    <name type="common">Blood fluke</name>
    <dbReference type="NCBI Taxonomy" id="6182"/>
    <lineage>
        <taxon>Eukaryota</taxon>
        <taxon>Metazoa</taxon>
        <taxon>Spiralia</taxon>
        <taxon>Lophotrochozoa</taxon>
        <taxon>Platyhelminthes</taxon>
        <taxon>Trematoda</taxon>
        <taxon>Digenea</taxon>
        <taxon>Strigeidida</taxon>
        <taxon>Schistosomatoidea</taxon>
        <taxon>Schistosomatidae</taxon>
        <taxon>Schistosoma</taxon>
    </lineage>
</organism>
<evidence type="ECO:0000313" key="2">
    <source>
        <dbReference type="Proteomes" id="UP000311919"/>
    </source>
</evidence>
<comment type="caution">
    <text evidence="1">The sequence shown here is derived from an EMBL/GenBank/DDBJ whole genome shotgun (WGS) entry which is preliminary data.</text>
</comment>
<gene>
    <name evidence="1" type="ORF">EWB00_008726</name>
</gene>
<accession>A0A4Z2DSG5</accession>